<feature type="region of interest" description="Disordered" evidence="6">
    <location>
        <begin position="158"/>
        <end position="178"/>
    </location>
</feature>
<evidence type="ECO:0000256" key="4">
    <source>
        <dbReference type="ARBA" id="ARBA00022833"/>
    </source>
</evidence>
<evidence type="ECO:0000313" key="9">
    <source>
        <dbReference type="Proteomes" id="UP000295399"/>
    </source>
</evidence>
<name>A0A4R2PS19_RHOSA</name>
<dbReference type="RefSeq" id="WP_132707367.1">
    <property type="nucleotide sequence ID" value="NZ_JACIGF010000002.1"/>
</dbReference>
<keyword evidence="1" id="KW-0645">Protease</keyword>
<dbReference type="Proteomes" id="UP000295399">
    <property type="component" value="Unassembled WGS sequence"/>
</dbReference>
<keyword evidence="9" id="KW-1185">Reference proteome</keyword>
<dbReference type="InterPro" id="IPR000555">
    <property type="entry name" value="JAMM/MPN+_dom"/>
</dbReference>
<evidence type="ECO:0000256" key="3">
    <source>
        <dbReference type="ARBA" id="ARBA00022801"/>
    </source>
</evidence>
<comment type="caution">
    <text evidence="8">The sequence shown here is derived from an EMBL/GenBank/DDBJ whole genome shotgun (WGS) entry which is preliminary data.</text>
</comment>
<keyword evidence="4" id="KW-0862">Zinc</keyword>
<dbReference type="SUPFAM" id="SSF102712">
    <property type="entry name" value="JAB1/MPN domain"/>
    <property type="match status" value="1"/>
</dbReference>
<dbReference type="GO" id="GO:0000502">
    <property type="term" value="C:proteasome complex"/>
    <property type="evidence" value="ECO:0007669"/>
    <property type="project" value="UniProtKB-KW"/>
</dbReference>
<evidence type="ECO:0000259" key="7">
    <source>
        <dbReference type="SMART" id="SM00232"/>
    </source>
</evidence>
<sequence>MADHPPAPRHVLLNREAADRFVQTARVAVPNEACGLVVGWWDDDVLTVERFVATRNRAAGPDEDGGSGQFEIDPQMHLQLQRMLRGSGRSIVGCAHSHLSGPAEPSAVDRANAGEPRFLWLIVSLGDKDLKAWWHESEGRFSPLAIRWMHASDKADALSDGVPASADAAGSDETGGAA</sequence>
<gene>
    <name evidence="8" type="ORF">EV659_102134</name>
</gene>
<dbReference type="PANTHER" id="PTHR34858:SF1">
    <property type="entry name" value="CYSO-CYSTEINE PEPTIDASE"/>
    <property type="match status" value="1"/>
</dbReference>
<dbReference type="EMBL" id="SLXO01000002">
    <property type="protein sequence ID" value="TCP37728.1"/>
    <property type="molecule type" value="Genomic_DNA"/>
</dbReference>
<keyword evidence="5" id="KW-0482">Metalloprotease</keyword>
<evidence type="ECO:0000313" key="8">
    <source>
        <dbReference type="EMBL" id="TCP37728.1"/>
    </source>
</evidence>
<protein>
    <submittedName>
        <fullName evidence="8">Proteasome lid subunit RPN8/RPN11</fullName>
    </submittedName>
</protein>
<dbReference type="SMART" id="SM00232">
    <property type="entry name" value="JAB_MPN"/>
    <property type="match status" value="1"/>
</dbReference>
<proteinExistence type="predicted"/>
<dbReference type="InterPro" id="IPR051929">
    <property type="entry name" value="VirAsm_ModProt"/>
</dbReference>
<evidence type="ECO:0000256" key="5">
    <source>
        <dbReference type="ARBA" id="ARBA00023049"/>
    </source>
</evidence>
<dbReference type="OrthoDB" id="9802958at2"/>
<organism evidence="8 9">
    <name type="scientific">Rhodothalassium salexigens DSM 2132</name>
    <dbReference type="NCBI Taxonomy" id="1188247"/>
    <lineage>
        <taxon>Bacteria</taxon>
        <taxon>Pseudomonadati</taxon>
        <taxon>Pseudomonadota</taxon>
        <taxon>Alphaproteobacteria</taxon>
        <taxon>Rhodothalassiales</taxon>
        <taxon>Rhodothalassiaceae</taxon>
        <taxon>Rhodothalassium</taxon>
    </lineage>
</organism>
<dbReference type="Gene3D" id="3.40.140.10">
    <property type="entry name" value="Cytidine Deaminase, domain 2"/>
    <property type="match status" value="1"/>
</dbReference>
<evidence type="ECO:0000256" key="2">
    <source>
        <dbReference type="ARBA" id="ARBA00022723"/>
    </source>
</evidence>
<keyword evidence="3" id="KW-0378">Hydrolase</keyword>
<dbReference type="InParanoid" id="A0A4R2PS19"/>
<dbReference type="GO" id="GO:0006508">
    <property type="term" value="P:proteolysis"/>
    <property type="evidence" value="ECO:0007669"/>
    <property type="project" value="UniProtKB-KW"/>
</dbReference>
<evidence type="ECO:0000256" key="1">
    <source>
        <dbReference type="ARBA" id="ARBA00022670"/>
    </source>
</evidence>
<dbReference type="Pfam" id="PF14464">
    <property type="entry name" value="Prok-JAB"/>
    <property type="match status" value="1"/>
</dbReference>
<keyword evidence="2" id="KW-0479">Metal-binding</keyword>
<reference evidence="8 9" key="1">
    <citation type="submission" date="2019-03" db="EMBL/GenBank/DDBJ databases">
        <title>Genomic Encyclopedia of Type Strains, Phase IV (KMG-IV): sequencing the most valuable type-strain genomes for metagenomic binning, comparative biology and taxonomic classification.</title>
        <authorList>
            <person name="Goeker M."/>
        </authorList>
    </citation>
    <scope>NUCLEOTIDE SEQUENCE [LARGE SCALE GENOMIC DNA]</scope>
    <source>
        <strain evidence="8 9">DSM 2132</strain>
    </source>
</reference>
<dbReference type="InterPro" id="IPR028090">
    <property type="entry name" value="JAB_dom_prok"/>
</dbReference>
<dbReference type="AlphaFoldDB" id="A0A4R2PS19"/>
<dbReference type="GO" id="GO:0008235">
    <property type="term" value="F:metalloexopeptidase activity"/>
    <property type="evidence" value="ECO:0007669"/>
    <property type="project" value="TreeGrafter"/>
</dbReference>
<dbReference type="GO" id="GO:0008270">
    <property type="term" value="F:zinc ion binding"/>
    <property type="evidence" value="ECO:0007669"/>
    <property type="project" value="TreeGrafter"/>
</dbReference>
<accession>A0A4R2PS19</accession>
<feature type="domain" description="JAB1/MPN/MOV34 metalloenzyme" evidence="7">
    <location>
        <begin position="10"/>
        <end position="151"/>
    </location>
</feature>
<keyword evidence="8" id="KW-0647">Proteasome</keyword>
<dbReference type="CDD" id="cd08070">
    <property type="entry name" value="MPN_like"/>
    <property type="match status" value="1"/>
</dbReference>
<dbReference type="PANTHER" id="PTHR34858">
    <property type="entry name" value="CYSO-CYSTEINE PEPTIDASE"/>
    <property type="match status" value="1"/>
</dbReference>
<evidence type="ECO:0000256" key="6">
    <source>
        <dbReference type="SAM" id="MobiDB-lite"/>
    </source>
</evidence>